<sequence length="196" mass="21372">MGCGKSRHHSPEDSETDLKNSGSYNSNKNSSKNSSNKNAKKKVSSGEDNKQTDKTGDKEIAEKSPSFRKISNGKARIKDGNDDVEFSASSSPGSRAGGSSSSVPADDFSDKSSNGTNKTQNKNYLLEVPNEISRMDAPTRTVCKDFKVITTSKAVHITTSQLEFFKMLDEKIEMGCDYQTSNEASEVSSLDDIYKQ</sequence>
<dbReference type="EMBL" id="HACG01022218">
    <property type="protein sequence ID" value="CEK69083.1"/>
    <property type="molecule type" value="Transcribed_RNA"/>
</dbReference>
<reference evidence="3" key="1">
    <citation type="submission" date="2014-12" db="EMBL/GenBank/DDBJ databases">
        <title>Insight into the proteome of Arion vulgaris.</title>
        <authorList>
            <person name="Aradska J."/>
            <person name="Bulat T."/>
            <person name="Smidak R."/>
            <person name="Sarate P."/>
            <person name="Gangsoo J."/>
            <person name="Sialana F."/>
            <person name="Bilban M."/>
            <person name="Lubec G."/>
        </authorList>
    </citation>
    <scope>NUCLEOTIDE SEQUENCE</scope>
    <source>
        <tissue evidence="3">Skin</tissue>
    </source>
</reference>
<dbReference type="Pfam" id="PF15389">
    <property type="entry name" value="DUF4612"/>
    <property type="match status" value="1"/>
</dbReference>
<feature type="compositionally biased region" description="Basic and acidic residues" evidence="1">
    <location>
        <begin position="9"/>
        <end position="18"/>
    </location>
</feature>
<dbReference type="AlphaFoldDB" id="A0A0B6ZKE0"/>
<evidence type="ECO:0000313" key="2">
    <source>
        <dbReference type="EMBL" id="CEK69083.1"/>
    </source>
</evidence>
<organism evidence="3">
    <name type="scientific">Arion vulgaris</name>
    <dbReference type="NCBI Taxonomy" id="1028688"/>
    <lineage>
        <taxon>Eukaryota</taxon>
        <taxon>Metazoa</taxon>
        <taxon>Spiralia</taxon>
        <taxon>Lophotrochozoa</taxon>
        <taxon>Mollusca</taxon>
        <taxon>Gastropoda</taxon>
        <taxon>Heterobranchia</taxon>
        <taxon>Euthyneura</taxon>
        <taxon>Panpulmonata</taxon>
        <taxon>Eupulmonata</taxon>
        <taxon>Stylommatophora</taxon>
        <taxon>Helicina</taxon>
        <taxon>Arionoidea</taxon>
        <taxon>Arionidae</taxon>
        <taxon>Arion</taxon>
    </lineage>
</organism>
<dbReference type="InterPro" id="IPR027967">
    <property type="entry name" value="DUF4612"/>
</dbReference>
<feature type="compositionally biased region" description="Polar residues" evidence="1">
    <location>
        <begin position="111"/>
        <end position="123"/>
    </location>
</feature>
<evidence type="ECO:0000256" key="1">
    <source>
        <dbReference type="SAM" id="MobiDB-lite"/>
    </source>
</evidence>
<feature type="compositionally biased region" description="Low complexity" evidence="1">
    <location>
        <begin position="87"/>
        <end position="105"/>
    </location>
</feature>
<proteinExistence type="predicted"/>
<protein>
    <submittedName>
        <fullName evidence="3">Uncharacterized protein</fullName>
    </submittedName>
</protein>
<dbReference type="EMBL" id="HACG01022219">
    <property type="protein sequence ID" value="CEK69084.1"/>
    <property type="molecule type" value="Transcribed_RNA"/>
</dbReference>
<name>A0A0B6ZKE0_9EUPU</name>
<evidence type="ECO:0000313" key="3">
    <source>
        <dbReference type="EMBL" id="CEK69084.1"/>
    </source>
</evidence>
<feature type="compositionally biased region" description="Basic and acidic residues" evidence="1">
    <location>
        <begin position="44"/>
        <end position="62"/>
    </location>
</feature>
<accession>A0A0B6ZKE0</accession>
<evidence type="ECO:0000313" key="4">
    <source>
        <dbReference type="EMBL" id="CEK69085.1"/>
    </source>
</evidence>
<feature type="compositionally biased region" description="Low complexity" evidence="1">
    <location>
        <begin position="19"/>
        <end position="37"/>
    </location>
</feature>
<dbReference type="EMBL" id="HACG01022220">
    <property type="protein sequence ID" value="CEK69085.1"/>
    <property type="molecule type" value="Transcribed_RNA"/>
</dbReference>
<feature type="region of interest" description="Disordered" evidence="1">
    <location>
        <begin position="1"/>
        <end position="125"/>
    </location>
</feature>
<gene>
    <name evidence="3" type="primary">ORF68846</name>
    <name evidence="2" type="synonym">ORF68843</name>
    <name evidence="4" type="synonym">ORF68849</name>
</gene>